<sequence>MTALRADRTSLGAVLDFVDGYRRDEYQRTGVLTKISFPSFATASLVSAILRNPVYLGYTSVLLPSIEFNDMDDMALCLRDSAITVAPAHGDLRKITLTNARFRTSLNRPVAGRHSDPDFHILVIDELALLNLGLWSNILKPFLDIRFSSTEVPSRQAEPVIDNEGHHLKEFSVSNFPDAYMVDFLKMIRESSRIKFSVRHLRKLVIDLAPTSNFLLSAELKYEIATLLRDNLSRSVEEPRSKLQELRVICDAFDGYSDSGRLAEFGNAGPVSHNGFPAKGCSAQYHLHYTRRSRIHSLHLEVRDNPEFYAGFEAKRKPVGVVIRTMIRHHPEHLNEKEWQVIVKSDGSWSNACVEEAHLINASFVELL</sequence>
<dbReference type="AlphaFoldDB" id="A0A9P8AQ72"/>
<name>A0A9P8AQ72_9AGAR</name>
<reference evidence="1" key="1">
    <citation type="submission" date="2020-11" db="EMBL/GenBank/DDBJ databases">
        <title>Adaptations for nitrogen fixation in a non-lichenized fungal sporocarp promotes dispersal by wood-feeding termites.</title>
        <authorList>
            <consortium name="DOE Joint Genome Institute"/>
            <person name="Koch R.A."/>
            <person name="Yoon G."/>
            <person name="Arayal U."/>
            <person name="Lail K."/>
            <person name="Amirebrahimi M."/>
            <person name="Labutti K."/>
            <person name="Lipzen A."/>
            <person name="Riley R."/>
            <person name="Barry K."/>
            <person name="Henrissat B."/>
            <person name="Grigoriev I.V."/>
            <person name="Herr J.R."/>
            <person name="Aime M.C."/>
        </authorList>
    </citation>
    <scope>NUCLEOTIDE SEQUENCE</scope>
    <source>
        <strain evidence="1">MCA 3950</strain>
    </source>
</reference>
<protein>
    <submittedName>
        <fullName evidence="1">Uncharacterized protein</fullName>
    </submittedName>
</protein>
<proteinExistence type="predicted"/>
<dbReference type="OrthoDB" id="3009672at2759"/>
<evidence type="ECO:0000313" key="1">
    <source>
        <dbReference type="EMBL" id="KAG7443705.1"/>
    </source>
</evidence>
<keyword evidence="2" id="KW-1185">Reference proteome</keyword>
<gene>
    <name evidence="1" type="ORF">BT62DRAFT_1033178</name>
</gene>
<accession>A0A9P8AQ72</accession>
<dbReference type="GeneID" id="66100637"/>
<evidence type="ECO:0000313" key="2">
    <source>
        <dbReference type="Proteomes" id="UP000812287"/>
    </source>
</evidence>
<dbReference type="Proteomes" id="UP000812287">
    <property type="component" value="Unassembled WGS sequence"/>
</dbReference>
<organism evidence="1 2">
    <name type="scientific">Guyanagaster necrorhizus</name>
    <dbReference type="NCBI Taxonomy" id="856835"/>
    <lineage>
        <taxon>Eukaryota</taxon>
        <taxon>Fungi</taxon>
        <taxon>Dikarya</taxon>
        <taxon>Basidiomycota</taxon>
        <taxon>Agaricomycotina</taxon>
        <taxon>Agaricomycetes</taxon>
        <taxon>Agaricomycetidae</taxon>
        <taxon>Agaricales</taxon>
        <taxon>Marasmiineae</taxon>
        <taxon>Physalacriaceae</taxon>
        <taxon>Guyanagaster</taxon>
    </lineage>
</organism>
<comment type="caution">
    <text evidence="1">The sequence shown here is derived from an EMBL/GenBank/DDBJ whole genome shotgun (WGS) entry which is preliminary data.</text>
</comment>
<dbReference type="EMBL" id="MU250543">
    <property type="protein sequence ID" value="KAG7443705.1"/>
    <property type="molecule type" value="Genomic_DNA"/>
</dbReference>
<dbReference type="RefSeq" id="XP_043037205.1">
    <property type="nucleotide sequence ID" value="XM_043178349.1"/>
</dbReference>